<keyword evidence="7" id="KW-0812">Transmembrane</keyword>
<dbReference type="GO" id="GO:0003700">
    <property type="term" value="F:DNA-binding transcription factor activity"/>
    <property type="evidence" value="ECO:0007669"/>
    <property type="project" value="InterPro"/>
</dbReference>
<dbReference type="GO" id="GO:0005634">
    <property type="term" value="C:nucleus"/>
    <property type="evidence" value="ECO:0007669"/>
    <property type="project" value="UniProtKB-SubCell"/>
</dbReference>
<dbReference type="InterPro" id="IPR040277">
    <property type="entry name" value="Os04g0629400-like"/>
</dbReference>
<dbReference type="InterPro" id="IPR003657">
    <property type="entry name" value="WRKY_dom"/>
</dbReference>
<evidence type="ECO:0000313" key="10">
    <source>
        <dbReference type="Proteomes" id="UP000626092"/>
    </source>
</evidence>
<dbReference type="PRINTS" id="PR01217">
    <property type="entry name" value="PRICHEXTENSN"/>
</dbReference>
<dbReference type="PANTHER" id="PTHR36036:SF1">
    <property type="entry name" value="PROLINE-RICH FAMILY PROTEIN"/>
    <property type="match status" value="1"/>
</dbReference>
<dbReference type="Pfam" id="PF03106">
    <property type="entry name" value="WRKY"/>
    <property type="match status" value="1"/>
</dbReference>
<dbReference type="Proteomes" id="UP000626092">
    <property type="component" value="Unassembled WGS sequence"/>
</dbReference>
<feature type="compositionally biased region" description="Basic and acidic residues" evidence="6">
    <location>
        <begin position="213"/>
        <end position="223"/>
    </location>
</feature>
<evidence type="ECO:0000256" key="7">
    <source>
        <dbReference type="SAM" id="Phobius"/>
    </source>
</evidence>
<comment type="caution">
    <text evidence="9">The sequence shown here is derived from an EMBL/GenBank/DDBJ whole genome shotgun (WGS) entry which is preliminary data.</text>
</comment>
<dbReference type="SUPFAM" id="SSF118290">
    <property type="entry name" value="WRKY DNA-binding domain"/>
    <property type="match status" value="1"/>
</dbReference>
<dbReference type="AlphaFoldDB" id="A0A834GR24"/>
<feature type="compositionally biased region" description="Low complexity" evidence="6">
    <location>
        <begin position="81"/>
        <end position="93"/>
    </location>
</feature>
<keyword evidence="5" id="KW-0539">Nucleus</keyword>
<organism evidence="9 10">
    <name type="scientific">Rhododendron simsii</name>
    <name type="common">Sims's rhododendron</name>
    <dbReference type="NCBI Taxonomy" id="118357"/>
    <lineage>
        <taxon>Eukaryota</taxon>
        <taxon>Viridiplantae</taxon>
        <taxon>Streptophyta</taxon>
        <taxon>Embryophyta</taxon>
        <taxon>Tracheophyta</taxon>
        <taxon>Spermatophyta</taxon>
        <taxon>Magnoliopsida</taxon>
        <taxon>eudicotyledons</taxon>
        <taxon>Gunneridae</taxon>
        <taxon>Pentapetalae</taxon>
        <taxon>asterids</taxon>
        <taxon>Ericales</taxon>
        <taxon>Ericaceae</taxon>
        <taxon>Ericoideae</taxon>
        <taxon>Rhodoreae</taxon>
        <taxon>Rhododendron</taxon>
    </lineage>
</organism>
<gene>
    <name evidence="9" type="ORF">RHSIM_Rhsim06G0156700</name>
</gene>
<dbReference type="PANTHER" id="PTHR36036">
    <property type="entry name" value="PROLINE-RICH FAMILY PROTEIN"/>
    <property type="match status" value="1"/>
</dbReference>
<feature type="compositionally biased region" description="Pro residues" evidence="6">
    <location>
        <begin position="361"/>
        <end position="416"/>
    </location>
</feature>
<feature type="region of interest" description="Disordered" evidence="6">
    <location>
        <begin position="74"/>
        <end position="114"/>
    </location>
</feature>
<proteinExistence type="predicted"/>
<dbReference type="SMART" id="SM00774">
    <property type="entry name" value="WRKY"/>
    <property type="match status" value="1"/>
</dbReference>
<reference evidence="9" key="1">
    <citation type="submission" date="2019-11" db="EMBL/GenBank/DDBJ databases">
        <authorList>
            <person name="Liu Y."/>
            <person name="Hou J."/>
            <person name="Li T.-Q."/>
            <person name="Guan C.-H."/>
            <person name="Wu X."/>
            <person name="Wu H.-Z."/>
            <person name="Ling F."/>
            <person name="Zhang R."/>
            <person name="Shi X.-G."/>
            <person name="Ren J.-P."/>
            <person name="Chen E.-F."/>
            <person name="Sun J.-M."/>
        </authorList>
    </citation>
    <scope>NUCLEOTIDE SEQUENCE</scope>
    <source>
        <strain evidence="9">Adult_tree_wgs_1</strain>
        <tissue evidence="9">Leaves</tissue>
    </source>
</reference>
<evidence type="ECO:0000256" key="1">
    <source>
        <dbReference type="ARBA" id="ARBA00004123"/>
    </source>
</evidence>
<keyword evidence="3" id="KW-0238">DNA-binding</keyword>
<dbReference type="InterPro" id="IPR036576">
    <property type="entry name" value="WRKY_dom_sf"/>
</dbReference>
<evidence type="ECO:0000256" key="6">
    <source>
        <dbReference type="SAM" id="MobiDB-lite"/>
    </source>
</evidence>
<protein>
    <recommendedName>
        <fullName evidence="8">WRKY domain-containing protein</fullName>
    </recommendedName>
</protein>
<sequence length="429" mass="46482">MAELDWDLWAVVRSCNSPAATAAAAKPITAQEEPVTLSPSVAFEQNDDTFGRRSYDGFEELHEVYKAFITNSQATIDPNTSSPTSSVSLSDGSNHQIQPPPPLPPHVKHISNPIDSYGYERKRSHRTAVVEVEAENLVEVDPWNWRKYGRKPIKTSPYPRNYYKCSSEGSKCPAKKYVEKSKVDPEKVIVSYSGEHNHSPPRWSPPLQVAPPLEKDEKNRKEEEEVDPTTGSGSTPLSLKSSNYQNQTNKPTSYPSYQSTLFTSQFPPPRPKRQNPQTKTKTTEGKTRTMCYVGKATKIFIFIVAALVVTGLVLGFGLFRSALHKSHKCSGDSCNDQAPPAVFPNPTTPSTPTSASTLTPTPNPSSNPYPPPPAPNPGSTPTPPPPPPEVLPPPPPPVVVAAAPPPDFSPPSPVVTPGPVQSSVALTGS</sequence>
<comment type="subcellular location">
    <subcellularLocation>
        <location evidence="1">Nucleus</location>
    </subcellularLocation>
</comment>
<dbReference type="OrthoDB" id="1631033at2759"/>
<evidence type="ECO:0000313" key="9">
    <source>
        <dbReference type="EMBL" id="KAF7139819.1"/>
    </source>
</evidence>
<dbReference type="EMBL" id="WJXA01000006">
    <property type="protein sequence ID" value="KAF7139819.1"/>
    <property type="molecule type" value="Genomic_DNA"/>
</dbReference>
<evidence type="ECO:0000259" key="8">
    <source>
        <dbReference type="PROSITE" id="PS50811"/>
    </source>
</evidence>
<evidence type="ECO:0000256" key="2">
    <source>
        <dbReference type="ARBA" id="ARBA00023015"/>
    </source>
</evidence>
<keyword evidence="7" id="KW-1133">Transmembrane helix</keyword>
<feature type="compositionally biased region" description="Low complexity" evidence="6">
    <location>
        <begin position="417"/>
        <end position="429"/>
    </location>
</feature>
<evidence type="ECO:0000256" key="4">
    <source>
        <dbReference type="ARBA" id="ARBA00023163"/>
    </source>
</evidence>
<keyword evidence="7" id="KW-0472">Membrane</keyword>
<feature type="compositionally biased region" description="Polar residues" evidence="6">
    <location>
        <begin position="229"/>
        <end position="265"/>
    </location>
</feature>
<dbReference type="PROSITE" id="PS50811">
    <property type="entry name" value="WRKY"/>
    <property type="match status" value="1"/>
</dbReference>
<feature type="region of interest" description="Disordered" evidence="6">
    <location>
        <begin position="340"/>
        <end position="429"/>
    </location>
</feature>
<dbReference type="Gene3D" id="2.20.25.80">
    <property type="entry name" value="WRKY domain"/>
    <property type="match status" value="1"/>
</dbReference>
<dbReference type="GO" id="GO:0043565">
    <property type="term" value="F:sequence-specific DNA binding"/>
    <property type="evidence" value="ECO:0007669"/>
    <property type="project" value="InterPro"/>
</dbReference>
<evidence type="ECO:0000256" key="5">
    <source>
        <dbReference type="ARBA" id="ARBA00023242"/>
    </source>
</evidence>
<keyword evidence="10" id="KW-1185">Reference proteome</keyword>
<name>A0A834GR24_RHOSS</name>
<evidence type="ECO:0000256" key="3">
    <source>
        <dbReference type="ARBA" id="ARBA00023125"/>
    </source>
</evidence>
<accession>A0A834GR24</accession>
<keyword evidence="4" id="KW-0804">Transcription</keyword>
<feature type="transmembrane region" description="Helical" evidence="7">
    <location>
        <begin position="299"/>
        <end position="319"/>
    </location>
</feature>
<feature type="compositionally biased region" description="Low complexity" evidence="6">
    <location>
        <begin position="350"/>
        <end position="360"/>
    </location>
</feature>
<feature type="region of interest" description="Disordered" evidence="6">
    <location>
        <begin position="192"/>
        <end position="285"/>
    </location>
</feature>
<keyword evidence="2" id="KW-0805">Transcription regulation</keyword>
<feature type="domain" description="WRKY" evidence="8">
    <location>
        <begin position="134"/>
        <end position="201"/>
    </location>
</feature>